<dbReference type="PANTHER" id="PTHR45642">
    <property type="entry name" value="GDSL ESTERASE/LIPASE EXL3"/>
    <property type="match status" value="1"/>
</dbReference>
<feature type="chain" id="PRO_5028124150" evidence="2">
    <location>
        <begin position="37"/>
        <end position="377"/>
    </location>
</feature>
<feature type="signal peptide" evidence="2">
    <location>
        <begin position="1"/>
        <end position="36"/>
    </location>
</feature>
<keyword evidence="3" id="KW-0378">Hydrolase</keyword>
<evidence type="ECO:0000256" key="1">
    <source>
        <dbReference type="ARBA" id="ARBA00008668"/>
    </source>
</evidence>
<dbReference type="Gene3D" id="3.40.50.1110">
    <property type="entry name" value="SGNH hydrolase"/>
    <property type="match status" value="1"/>
</dbReference>
<name>A0A7C9E3C2_OPUST</name>
<dbReference type="InterPro" id="IPR001087">
    <property type="entry name" value="GDSL"/>
</dbReference>
<dbReference type="InterPro" id="IPR050592">
    <property type="entry name" value="GDSL_lipolytic_enzyme"/>
</dbReference>
<dbReference type="InterPro" id="IPR035669">
    <property type="entry name" value="SGNH_plant_lipase-like"/>
</dbReference>
<accession>A0A7C9E3C2</accession>
<comment type="similarity">
    <text evidence="1">Belongs to the 'GDSL' lipolytic enzyme family.</text>
</comment>
<evidence type="ECO:0000313" key="3">
    <source>
        <dbReference type="EMBL" id="MBA4652888.1"/>
    </source>
</evidence>
<dbReference type="SUPFAM" id="SSF52266">
    <property type="entry name" value="SGNH hydrolase"/>
    <property type="match status" value="1"/>
</dbReference>
<dbReference type="InterPro" id="IPR036514">
    <property type="entry name" value="SGNH_hydro_sf"/>
</dbReference>
<reference evidence="3" key="2">
    <citation type="submission" date="2020-07" db="EMBL/GenBank/DDBJ databases">
        <authorList>
            <person name="Vera ALvarez R."/>
            <person name="Arias-Moreno D.M."/>
            <person name="Jimenez-Jacinto V."/>
            <person name="Jimenez-Bremont J.F."/>
            <person name="Swaminathan K."/>
            <person name="Moose S.P."/>
            <person name="Guerrero-Gonzalez M.L."/>
            <person name="Marino-Ramirez L."/>
            <person name="Landsman D."/>
            <person name="Rodriguez-Kessler M."/>
            <person name="Delgado-Sanchez P."/>
        </authorList>
    </citation>
    <scope>NUCLEOTIDE SEQUENCE</scope>
    <source>
        <tissue evidence="3">Cladode</tissue>
    </source>
</reference>
<keyword evidence="2" id="KW-0732">Signal</keyword>
<dbReference type="FunFam" id="3.40.50.1110:FF:000003">
    <property type="entry name" value="GDSL esterase/lipase APG"/>
    <property type="match status" value="1"/>
</dbReference>
<organism evidence="3">
    <name type="scientific">Opuntia streptacantha</name>
    <name type="common">Prickly pear cactus</name>
    <name type="synonym">Opuntia cardona</name>
    <dbReference type="NCBI Taxonomy" id="393608"/>
    <lineage>
        <taxon>Eukaryota</taxon>
        <taxon>Viridiplantae</taxon>
        <taxon>Streptophyta</taxon>
        <taxon>Embryophyta</taxon>
        <taxon>Tracheophyta</taxon>
        <taxon>Spermatophyta</taxon>
        <taxon>Magnoliopsida</taxon>
        <taxon>eudicotyledons</taxon>
        <taxon>Gunneridae</taxon>
        <taxon>Pentapetalae</taxon>
        <taxon>Caryophyllales</taxon>
        <taxon>Cactineae</taxon>
        <taxon>Cactaceae</taxon>
        <taxon>Opuntioideae</taxon>
        <taxon>Opuntia</taxon>
    </lineage>
</organism>
<sequence length="377" mass="42105">MKTTRPIHILNMLKKCWSSKFVLPLLILSSVTQGNGRQITKQKHSNNSIPAAFVFGDSTVDPGNNNYVNTIFRSNFPPYGLDFPHQTPTGRFTDGRLTTDFIASYAGIKQSIPAYLDPNLTVEDLMTGVSFASAGSGYDPMTAQRIGVIDLAKQLEYFRQYKTRLETKLGWKRTAHIINNGVFVVSAGTNDVVDVFGITPPPLQSQTPATYLDFLLKQFKWFMQALQEQGATRIAVVGLPPAGCLPLVMTFHLSLTEPRSCIDSLSSIAKDFNQMLQDEIKLIQRSKPSIMAAYADIYEPLLDQIKNPRKYGFEVVDEGCCGTGLIEGAITCNAFTPVCSHPSKYVFWDVIHPTQTSYYFLFQSVRPVVDYFLHKLT</sequence>
<dbReference type="GO" id="GO:0004806">
    <property type="term" value="F:triacylglycerol lipase activity"/>
    <property type="evidence" value="ECO:0007669"/>
    <property type="project" value="UniProtKB-EC"/>
</dbReference>
<dbReference type="EC" id="3.1.1.3" evidence="3"/>
<reference evidence="3" key="1">
    <citation type="journal article" date="2013" name="J. Plant Res.">
        <title>Effect of fungi and light on seed germination of three Opuntia species from semiarid lands of central Mexico.</title>
        <authorList>
            <person name="Delgado-Sanchez P."/>
            <person name="Jimenez-Bremont J.F."/>
            <person name="Guerrero-Gonzalez Mde L."/>
            <person name="Flores J."/>
        </authorList>
    </citation>
    <scope>NUCLEOTIDE SEQUENCE</scope>
    <source>
        <tissue evidence="3">Cladode</tissue>
    </source>
</reference>
<evidence type="ECO:0000256" key="2">
    <source>
        <dbReference type="SAM" id="SignalP"/>
    </source>
</evidence>
<proteinExistence type="inferred from homology"/>
<protein>
    <submittedName>
        <fullName evidence="3">Triacylglycerol lipase</fullName>
        <ecNumber evidence="3">3.1.1.3</ecNumber>
    </submittedName>
</protein>
<dbReference type="Pfam" id="PF00657">
    <property type="entry name" value="Lipase_GDSL"/>
    <property type="match status" value="1"/>
</dbReference>
<dbReference type="CDD" id="cd01837">
    <property type="entry name" value="SGNH_plant_lipase_like"/>
    <property type="match status" value="1"/>
</dbReference>
<dbReference type="EMBL" id="GISG01176614">
    <property type="protein sequence ID" value="MBA4652888.1"/>
    <property type="molecule type" value="Transcribed_RNA"/>
</dbReference>
<dbReference type="PANTHER" id="PTHR45642:SF3">
    <property type="entry name" value="OS09G0540400 PROTEIN"/>
    <property type="match status" value="1"/>
</dbReference>
<dbReference type="AlphaFoldDB" id="A0A7C9E3C2"/>